<reference evidence="2 3" key="1">
    <citation type="submission" date="2024-05" db="EMBL/GenBank/DDBJ databases">
        <title>Culex pipiens pipiens assembly and annotation.</title>
        <authorList>
            <person name="Alout H."/>
            <person name="Durand T."/>
        </authorList>
    </citation>
    <scope>NUCLEOTIDE SEQUENCE [LARGE SCALE GENOMIC DNA]</scope>
    <source>
        <strain evidence="2">HA-2024</strain>
        <tissue evidence="2">Whole body</tissue>
    </source>
</reference>
<sequence>MEPAKLAVPVVPANGTEGTTKILRPMGMLFRMNWPLRRKSLQPHQRSRLLTRKLLLCTAQPDDDLLHDLPIAPPSPPVPPVHCYWYWFNQSGGTETIHARTDHVKMSTCYGQSAVKRDRQSRRQAHRWIRYPRHLPPDGTETSPAPPPSRSRSYSAAEVRGLDRTESFSRLDRAKMRPADAPRTCPRRLEAPTAHGHRTVNHVSPVRSPTATPRYRTCDTAHSA</sequence>
<feature type="region of interest" description="Disordered" evidence="1">
    <location>
        <begin position="111"/>
        <end position="224"/>
    </location>
</feature>
<dbReference type="Proteomes" id="UP001562425">
    <property type="component" value="Unassembled WGS sequence"/>
</dbReference>
<gene>
    <name evidence="2" type="ORF">pipiens_015198</name>
</gene>
<dbReference type="AlphaFoldDB" id="A0ABD1CRN8"/>
<accession>A0ABD1CRN8</accession>
<protein>
    <submittedName>
        <fullName evidence="2">Uncharacterized protein</fullName>
    </submittedName>
</protein>
<evidence type="ECO:0000256" key="1">
    <source>
        <dbReference type="SAM" id="MobiDB-lite"/>
    </source>
</evidence>
<evidence type="ECO:0000313" key="2">
    <source>
        <dbReference type="EMBL" id="KAL1379028.1"/>
    </source>
</evidence>
<name>A0ABD1CRN8_CULPP</name>
<dbReference type="EMBL" id="JBEHCU010009926">
    <property type="protein sequence ID" value="KAL1379028.1"/>
    <property type="molecule type" value="Genomic_DNA"/>
</dbReference>
<evidence type="ECO:0000313" key="3">
    <source>
        <dbReference type="Proteomes" id="UP001562425"/>
    </source>
</evidence>
<feature type="compositionally biased region" description="Basic residues" evidence="1">
    <location>
        <begin position="119"/>
        <end position="133"/>
    </location>
</feature>
<comment type="caution">
    <text evidence="2">The sequence shown here is derived from an EMBL/GenBank/DDBJ whole genome shotgun (WGS) entry which is preliminary data.</text>
</comment>
<keyword evidence="3" id="KW-1185">Reference proteome</keyword>
<feature type="compositionally biased region" description="Basic and acidic residues" evidence="1">
    <location>
        <begin position="160"/>
        <end position="180"/>
    </location>
</feature>
<organism evidence="2 3">
    <name type="scientific">Culex pipiens pipiens</name>
    <name type="common">Northern house mosquito</name>
    <dbReference type="NCBI Taxonomy" id="38569"/>
    <lineage>
        <taxon>Eukaryota</taxon>
        <taxon>Metazoa</taxon>
        <taxon>Ecdysozoa</taxon>
        <taxon>Arthropoda</taxon>
        <taxon>Hexapoda</taxon>
        <taxon>Insecta</taxon>
        <taxon>Pterygota</taxon>
        <taxon>Neoptera</taxon>
        <taxon>Endopterygota</taxon>
        <taxon>Diptera</taxon>
        <taxon>Nematocera</taxon>
        <taxon>Culicoidea</taxon>
        <taxon>Culicidae</taxon>
        <taxon>Culicinae</taxon>
        <taxon>Culicini</taxon>
        <taxon>Culex</taxon>
        <taxon>Culex</taxon>
    </lineage>
</organism>
<proteinExistence type="predicted"/>